<sequence length="137" mass="15587">MDKEALIKSIKQAIKEDFKTNSDVLETGAFSLTDALNGVTSDNETLKDAISFINEDKRFRFFAFYDDKQADVIRYERYNDKSKDLVKSDQLVETLGGIIAKVHELEDENNLAYVLKTTDGFIVESIDDSYSLEITLI</sequence>
<accession>A0AAJ4TXK2</accession>
<dbReference type="Proteomes" id="UP000826802">
    <property type="component" value="Plasmid p19Msa0936-1"/>
</dbReference>
<keyword evidence="1" id="KW-0614">Plasmid</keyword>
<reference evidence="1 2" key="1">
    <citation type="submission" date="2021-07" db="EMBL/GenBank/DDBJ databases">
        <title>Prevalence and characterization of methicillin-resistant Macrococcus spp. in food producing animals and meat in Switzerland in 2019.</title>
        <authorList>
            <person name="Keller J.E."/>
            <person name="Schwendener S."/>
            <person name="Neuenschwander J."/>
            <person name="Overesch G."/>
            <person name="Perreten V."/>
        </authorList>
    </citation>
    <scope>NUCLEOTIDE SEQUENCE [LARGE SCALE GENOMIC DNA]</scope>
    <source>
        <strain evidence="1 2">19Msa0936</strain>
        <plasmid evidence="1 2">p19Msa0936-1</plasmid>
    </source>
</reference>
<dbReference type="EMBL" id="CP079982">
    <property type="protein sequence ID" value="QYA43646.1"/>
    <property type="molecule type" value="Genomic_DNA"/>
</dbReference>
<protein>
    <submittedName>
        <fullName evidence="1">Uncharacterized protein</fullName>
    </submittedName>
</protein>
<keyword evidence="2" id="KW-1185">Reference proteome</keyword>
<gene>
    <name evidence="1" type="ORF">KYI11_12605</name>
</gene>
<dbReference type="RefSeq" id="WP_219504189.1">
    <property type="nucleotide sequence ID" value="NZ_CP079982.1"/>
</dbReference>
<proteinExistence type="predicted"/>
<evidence type="ECO:0000313" key="2">
    <source>
        <dbReference type="Proteomes" id="UP000826802"/>
    </source>
</evidence>
<geneLocation type="plasmid" evidence="1 2">
    <name>p19Msa0936-1</name>
</geneLocation>
<evidence type="ECO:0000313" key="1">
    <source>
        <dbReference type="EMBL" id="QYA43646.1"/>
    </source>
</evidence>
<name>A0AAJ4TXK2_9STAP</name>
<dbReference type="AlphaFoldDB" id="A0AAJ4TXK2"/>
<organism evidence="1 2">
    <name type="scientific">Macrococcoides bohemicum</name>
    <dbReference type="NCBI Taxonomy" id="1903056"/>
    <lineage>
        <taxon>Bacteria</taxon>
        <taxon>Bacillati</taxon>
        <taxon>Bacillota</taxon>
        <taxon>Bacilli</taxon>
        <taxon>Bacillales</taxon>
        <taxon>Staphylococcaceae</taxon>
        <taxon>Macrococcoides</taxon>
    </lineage>
</organism>